<feature type="transmembrane region" description="Helical" evidence="1">
    <location>
        <begin position="198"/>
        <end position="216"/>
    </location>
</feature>
<organism evidence="2 3">
    <name type="scientific">Marivirga atlantica</name>
    <dbReference type="NCBI Taxonomy" id="1548457"/>
    <lineage>
        <taxon>Bacteria</taxon>
        <taxon>Pseudomonadati</taxon>
        <taxon>Bacteroidota</taxon>
        <taxon>Cytophagia</taxon>
        <taxon>Cytophagales</taxon>
        <taxon>Marivirgaceae</taxon>
        <taxon>Marivirga</taxon>
    </lineage>
</organism>
<name>A0A937A741_9BACT</name>
<sequence>MKKYLTLFLLFLGVFGYAQDVKNIEITLESGDVKTTNWINLKETPTFQKPFLTVDSISGQKIKIKDIKSYKGYDQNGYYRQLQKIDLNQKGRFRFTELMFRKDSTEAVKIYYNKNTFALEAETGNKTYFQYQLKNKEIKKLTYKNINQDFIDLNYKSESLDKAKQIKILQYTSMAIATGLLGYYIIDNEAPYKGSFMKNDFAFYTAGVFFVLPFALEKIKKDKLIDALKNYK</sequence>
<feature type="transmembrane region" description="Helical" evidence="1">
    <location>
        <begin position="168"/>
        <end position="186"/>
    </location>
</feature>
<accession>A0A937A741</accession>
<keyword evidence="1" id="KW-0812">Transmembrane</keyword>
<dbReference type="RefSeq" id="WP_201918965.1">
    <property type="nucleotide sequence ID" value="NZ_JAERQG010000001.1"/>
</dbReference>
<reference evidence="2" key="1">
    <citation type="submission" date="2021-01" db="EMBL/GenBank/DDBJ databases">
        <title>Marivirga sp. nov., isolated from intertidal surface sediments.</title>
        <authorList>
            <person name="Zhang M."/>
        </authorList>
    </citation>
    <scope>NUCLEOTIDE SEQUENCE</scope>
    <source>
        <strain evidence="2">SM1354</strain>
    </source>
</reference>
<evidence type="ECO:0000313" key="2">
    <source>
        <dbReference type="EMBL" id="MBL0764932.1"/>
    </source>
</evidence>
<keyword evidence="3" id="KW-1185">Reference proteome</keyword>
<gene>
    <name evidence="2" type="ORF">JKP34_06695</name>
</gene>
<proteinExistence type="predicted"/>
<keyword evidence="1" id="KW-0472">Membrane</keyword>
<comment type="caution">
    <text evidence="2">The sequence shown here is derived from an EMBL/GenBank/DDBJ whole genome shotgun (WGS) entry which is preliminary data.</text>
</comment>
<evidence type="ECO:0000313" key="3">
    <source>
        <dbReference type="Proteomes" id="UP000642920"/>
    </source>
</evidence>
<protein>
    <submittedName>
        <fullName evidence="2">Uncharacterized protein</fullName>
    </submittedName>
</protein>
<dbReference type="Proteomes" id="UP000642920">
    <property type="component" value="Unassembled WGS sequence"/>
</dbReference>
<keyword evidence="1" id="KW-1133">Transmembrane helix</keyword>
<dbReference type="EMBL" id="JAERQG010000001">
    <property type="protein sequence ID" value="MBL0764932.1"/>
    <property type="molecule type" value="Genomic_DNA"/>
</dbReference>
<evidence type="ECO:0000256" key="1">
    <source>
        <dbReference type="SAM" id="Phobius"/>
    </source>
</evidence>
<dbReference type="AlphaFoldDB" id="A0A937A741"/>